<accession>A0A8S5UW08</accession>
<dbReference type="EMBL" id="BK016153">
    <property type="protein sequence ID" value="DAF98669.1"/>
    <property type="molecule type" value="Genomic_DNA"/>
</dbReference>
<proteinExistence type="predicted"/>
<sequence>MGRNLKSAKAAGARFERLIADHLDARLYGLHVDRQVKTGAHDSGDIAGVHLAGKRIAIECKNVTRMDLPKWTREAHTEAGNIGGAAGLVIHKRHGRGKPEDQWVTMTVTDLVTIINLFNERDTNGR</sequence>
<evidence type="ECO:0000313" key="1">
    <source>
        <dbReference type="EMBL" id="DAF98669.1"/>
    </source>
</evidence>
<organism evidence="1">
    <name type="scientific">Siphoviridae sp. ctgaU3</name>
    <dbReference type="NCBI Taxonomy" id="2825609"/>
    <lineage>
        <taxon>Viruses</taxon>
        <taxon>Duplodnaviria</taxon>
        <taxon>Heunggongvirae</taxon>
        <taxon>Uroviricota</taxon>
        <taxon>Caudoviricetes</taxon>
    </lineage>
</organism>
<dbReference type="GO" id="GO:0003676">
    <property type="term" value="F:nucleic acid binding"/>
    <property type="evidence" value="ECO:0007669"/>
    <property type="project" value="InterPro"/>
</dbReference>
<dbReference type="InterPro" id="IPR011856">
    <property type="entry name" value="tRNA_endonuc-like_dom_sf"/>
</dbReference>
<dbReference type="Gene3D" id="3.40.1350.10">
    <property type="match status" value="1"/>
</dbReference>
<protein>
    <submittedName>
        <fullName evidence="1">HOLLIDAY JUNCTION RESOLVASE HOMOLOGOUS RECOMBINATION</fullName>
    </submittedName>
</protein>
<name>A0A8S5UW08_9CAUD</name>
<reference evidence="1" key="1">
    <citation type="journal article" date="2021" name="Proc. Natl. Acad. Sci. U.S.A.">
        <title>A Catalog of Tens of Thousands of Viruses from Human Metagenomes Reveals Hidden Associations with Chronic Diseases.</title>
        <authorList>
            <person name="Tisza M.J."/>
            <person name="Buck C.B."/>
        </authorList>
    </citation>
    <scope>NUCLEOTIDE SEQUENCE</scope>
    <source>
        <strain evidence="1">CtgaU3</strain>
    </source>
</reference>